<dbReference type="AlphaFoldDB" id="A0A0Q9Y8T8"/>
<reference evidence="2" key="1">
    <citation type="submission" date="2015-09" db="EMBL/GenBank/DDBJ databases">
        <title>Draft Genome Sequences of Two Novel Amoeba-resistant Intranuclear Bacteria, Candidatus Berkiella cookevillensis and Candidatus Berkiella aquae.</title>
        <authorList>
            <person name="Mehari Y.T."/>
            <person name="Arivett B.A."/>
            <person name="Farone A.L."/>
            <person name="Gunderson J.H."/>
            <person name="Farone M.B."/>
        </authorList>
    </citation>
    <scope>NUCLEOTIDE SEQUENCE [LARGE SCALE GENOMIC DNA]</scope>
    <source>
        <strain evidence="2">CC99</strain>
    </source>
</reference>
<feature type="transmembrane region" description="Helical" evidence="1">
    <location>
        <begin position="45"/>
        <end position="65"/>
    </location>
</feature>
<feature type="transmembrane region" description="Helical" evidence="1">
    <location>
        <begin position="21"/>
        <end position="39"/>
    </location>
</feature>
<protein>
    <recommendedName>
        <fullName evidence="3">SxtJ</fullName>
    </recommendedName>
</protein>
<dbReference type="InterPro" id="IPR045781">
    <property type="entry name" value="SxtJ"/>
</dbReference>
<evidence type="ECO:0000313" key="2">
    <source>
        <dbReference type="EMBL" id="KRG17216.1"/>
    </source>
</evidence>
<accession>A0A0Q9Y8T8</accession>
<gene>
    <name evidence="2" type="ORF">CC99x_02533</name>
</gene>
<dbReference type="STRING" id="437022.CC99x_02533"/>
<dbReference type="EMBL" id="LKHV01000024">
    <property type="protein sequence ID" value="KRG17216.1"/>
    <property type="molecule type" value="Genomic_DNA"/>
</dbReference>
<dbReference type="PATRIC" id="fig|1590042.3.peg.2603"/>
<evidence type="ECO:0008006" key="3">
    <source>
        <dbReference type="Google" id="ProtNLM"/>
    </source>
</evidence>
<proteinExistence type="predicted"/>
<feature type="transmembrane region" description="Helical" evidence="1">
    <location>
        <begin position="86"/>
        <end position="106"/>
    </location>
</feature>
<organism evidence="2">
    <name type="scientific">Candidatus Berkiella cookevillensis</name>
    <dbReference type="NCBI Taxonomy" id="437022"/>
    <lineage>
        <taxon>Bacteria</taxon>
        <taxon>Pseudomonadati</taxon>
        <taxon>Pseudomonadota</taxon>
        <taxon>Gammaproteobacteria</taxon>
        <taxon>Candidatus Berkiellales</taxon>
        <taxon>Candidatus Berkiellaceae</taxon>
        <taxon>Candidatus Berkiella</taxon>
    </lineage>
</organism>
<name>A0A0Q9Y8T8_9GAMM</name>
<comment type="caution">
    <text evidence="2">The sequence shown here is derived from an EMBL/GenBank/DDBJ whole genome shotgun (WGS) entry which is preliminary data.</text>
</comment>
<sequence length="138" mass="16044">MANNMMTQQNITSKELRNFGFILSSIFVALFGVFLPLLKSQPSPTWPWIFASTLLVFAFFVPKLLKFIYLPWMKLGAILGWINTRIILGVIFFIVITPISFALRLAKYDPLKRHFEPEAKSYRVQSESQAIKHMERPY</sequence>
<keyword evidence="1" id="KW-1133">Transmembrane helix</keyword>
<keyword evidence="1" id="KW-0472">Membrane</keyword>
<keyword evidence="1" id="KW-0812">Transmembrane</keyword>
<dbReference type="Pfam" id="PF19588">
    <property type="entry name" value="SxtJ"/>
    <property type="match status" value="1"/>
</dbReference>
<evidence type="ECO:0000256" key="1">
    <source>
        <dbReference type="SAM" id="Phobius"/>
    </source>
</evidence>